<evidence type="ECO:0000313" key="3">
    <source>
        <dbReference type="Proteomes" id="UP000184436"/>
    </source>
</evidence>
<sequence>MQELSSEPKKRPPKNYQIRPKNYHLIDLPPKKVEFTPVTFLESR</sequence>
<organism evidence="2 3">
    <name type="scientific">Bacteroides faecichinchillae</name>
    <dbReference type="NCBI Taxonomy" id="871325"/>
    <lineage>
        <taxon>Bacteria</taxon>
        <taxon>Pseudomonadati</taxon>
        <taxon>Bacteroidota</taxon>
        <taxon>Bacteroidia</taxon>
        <taxon>Bacteroidales</taxon>
        <taxon>Bacteroidaceae</taxon>
        <taxon>Bacteroides</taxon>
    </lineage>
</organism>
<evidence type="ECO:0000256" key="1">
    <source>
        <dbReference type="SAM" id="MobiDB-lite"/>
    </source>
</evidence>
<feature type="region of interest" description="Disordered" evidence="1">
    <location>
        <begin position="1"/>
        <end position="20"/>
    </location>
</feature>
<reference evidence="2 3" key="1">
    <citation type="submission" date="2016-11" db="EMBL/GenBank/DDBJ databases">
        <authorList>
            <person name="Jaros S."/>
            <person name="Januszkiewicz K."/>
            <person name="Wedrychowicz H."/>
        </authorList>
    </citation>
    <scope>NUCLEOTIDE SEQUENCE [LARGE SCALE GENOMIC DNA]</scope>
    <source>
        <strain evidence="2 3">DSM 26883</strain>
    </source>
</reference>
<keyword evidence="3" id="KW-1185">Reference proteome</keyword>
<evidence type="ECO:0000313" key="2">
    <source>
        <dbReference type="EMBL" id="SHF21722.1"/>
    </source>
</evidence>
<name>A0A1M4ZVE5_9BACE</name>
<dbReference type="Proteomes" id="UP000184436">
    <property type="component" value="Unassembled WGS sequence"/>
</dbReference>
<dbReference type="STRING" id="871325.SAMN05444349_11398"/>
<gene>
    <name evidence="2" type="ORF">SAMN05444349_11398</name>
</gene>
<protein>
    <submittedName>
        <fullName evidence="2">Uncharacterized protein</fullName>
    </submittedName>
</protein>
<proteinExistence type="predicted"/>
<dbReference type="AlphaFoldDB" id="A0A1M4ZVE5"/>
<accession>A0A1M4ZVE5</accession>
<dbReference type="EMBL" id="FQVD01000013">
    <property type="protein sequence ID" value="SHF21722.1"/>
    <property type="molecule type" value="Genomic_DNA"/>
</dbReference>
<feature type="compositionally biased region" description="Basic and acidic residues" evidence="1">
    <location>
        <begin position="1"/>
        <end position="10"/>
    </location>
</feature>